<dbReference type="AlphaFoldDB" id="T1CY09"/>
<dbReference type="InterPro" id="IPR012337">
    <property type="entry name" value="RNaseH-like_sf"/>
</dbReference>
<accession>T1CY09</accession>
<protein>
    <submittedName>
        <fullName evidence="1">Transposase, undefined</fullName>
    </submittedName>
</protein>
<name>T1CY09_9ZZZZ</name>
<feature type="non-terminal residue" evidence="1">
    <location>
        <position position="77"/>
    </location>
</feature>
<evidence type="ECO:0000313" key="1">
    <source>
        <dbReference type="EMBL" id="EQD74174.1"/>
    </source>
</evidence>
<sequence length="77" mass="8620">MTSSNVTRQGISKCRSYLGYHLLASWRGICHLCAIRDEHSGRVLGYSVDRHMRTSLVIEALQQAISLRGDDIQGAIF</sequence>
<gene>
    <name evidence="1" type="ORF">B1A_04596</name>
</gene>
<reference evidence="1" key="2">
    <citation type="journal article" date="2014" name="ISME J.">
        <title>Microbial stratification in low pH oxic and suboxic macroscopic growths along an acid mine drainage.</title>
        <authorList>
            <person name="Mendez-Garcia C."/>
            <person name="Mesa V."/>
            <person name="Sprenger R.R."/>
            <person name="Richter M."/>
            <person name="Diez M.S."/>
            <person name="Solano J."/>
            <person name="Bargiela R."/>
            <person name="Golyshina O.V."/>
            <person name="Manteca A."/>
            <person name="Ramos J.L."/>
            <person name="Gallego J.R."/>
            <person name="Llorente I."/>
            <person name="Martins Dos Santos V.A."/>
            <person name="Jensen O.N."/>
            <person name="Pelaez A.I."/>
            <person name="Sanchez J."/>
            <person name="Ferrer M."/>
        </authorList>
    </citation>
    <scope>NUCLEOTIDE SEQUENCE</scope>
</reference>
<proteinExistence type="predicted"/>
<comment type="caution">
    <text evidence="1">The sequence shown here is derived from an EMBL/GenBank/DDBJ whole genome shotgun (WGS) entry which is preliminary data.</text>
</comment>
<reference evidence="1" key="1">
    <citation type="submission" date="2013-08" db="EMBL/GenBank/DDBJ databases">
        <authorList>
            <person name="Mendez C."/>
            <person name="Richter M."/>
            <person name="Ferrer M."/>
            <person name="Sanchez J."/>
        </authorList>
    </citation>
    <scope>NUCLEOTIDE SEQUENCE</scope>
</reference>
<dbReference type="SUPFAM" id="SSF53098">
    <property type="entry name" value="Ribonuclease H-like"/>
    <property type="match status" value="1"/>
</dbReference>
<dbReference type="EMBL" id="AUZX01003345">
    <property type="protein sequence ID" value="EQD74174.1"/>
    <property type="molecule type" value="Genomic_DNA"/>
</dbReference>
<organism evidence="1">
    <name type="scientific">mine drainage metagenome</name>
    <dbReference type="NCBI Taxonomy" id="410659"/>
    <lineage>
        <taxon>unclassified sequences</taxon>
        <taxon>metagenomes</taxon>
        <taxon>ecological metagenomes</taxon>
    </lineage>
</organism>